<evidence type="ECO:0000313" key="7">
    <source>
        <dbReference type="Proteomes" id="UP000308530"/>
    </source>
</evidence>
<dbReference type="Pfam" id="PF00027">
    <property type="entry name" value="cNMP_binding"/>
    <property type="match status" value="1"/>
</dbReference>
<dbReference type="InterPro" id="IPR036390">
    <property type="entry name" value="WH_DNA-bd_sf"/>
</dbReference>
<evidence type="ECO:0000256" key="1">
    <source>
        <dbReference type="ARBA" id="ARBA00023015"/>
    </source>
</evidence>
<proteinExistence type="predicted"/>
<dbReference type="SUPFAM" id="SSF46785">
    <property type="entry name" value="Winged helix' DNA-binding domain"/>
    <property type="match status" value="1"/>
</dbReference>
<keyword evidence="1" id="KW-0805">Transcription regulation</keyword>
<feature type="domain" description="HTH crp-type" evidence="5">
    <location>
        <begin position="158"/>
        <end position="232"/>
    </location>
</feature>
<reference evidence="6 7" key="1">
    <citation type="submission" date="2020-06" db="EMBL/GenBank/DDBJ databases">
        <title>Genome sequence of Rhizobium sp strain ADMK78.</title>
        <authorList>
            <person name="Rahi P."/>
        </authorList>
    </citation>
    <scope>NUCLEOTIDE SEQUENCE [LARGE SCALE GENOMIC DNA]</scope>
    <source>
        <strain evidence="6 7">ADMK78</strain>
    </source>
</reference>
<dbReference type="Gene3D" id="1.10.10.10">
    <property type="entry name" value="Winged helix-like DNA-binding domain superfamily/Winged helix DNA-binding domain"/>
    <property type="match status" value="1"/>
</dbReference>
<evidence type="ECO:0000259" key="5">
    <source>
        <dbReference type="PROSITE" id="PS51063"/>
    </source>
</evidence>
<evidence type="ECO:0000313" key="6">
    <source>
        <dbReference type="EMBL" id="QLF68374.1"/>
    </source>
</evidence>
<protein>
    <submittedName>
        <fullName evidence="6">Crp/Fnr family transcriptional regulator</fullName>
    </submittedName>
</protein>
<dbReference type="InterPro" id="IPR018490">
    <property type="entry name" value="cNMP-bd_dom_sf"/>
</dbReference>
<dbReference type="InterPro" id="IPR014710">
    <property type="entry name" value="RmlC-like_jellyroll"/>
</dbReference>
<dbReference type="Pfam" id="PF13545">
    <property type="entry name" value="HTH_Crp_2"/>
    <property type="match status" value="1"/>
</dbReference>
<dbReference type="PANTHER" id="PTHR24567">
    <property type="entry name" value="CRP FAMILY TRANSCRIPTIONAL REGULATORY PROTEIN"/>
    <property type="match status" value="1"/>
</dbReference>
<dbReference type="PANTHER" id="PTHR24567:SF68">
    <property type="entry name" value="DNA-BINDING TRANSCRIPTIONAL DUAL REGULATOR CRP"/>
    <property type="match status" value="1"/>
</dbReference>
<dbReference type="InterPro" id="IPR012318">
    <property type="entry name" value="HTH_CRP"/>
</dbReference>
<dbReference type="InterPro" id="IPR050397">
    <property type="entry name" value="Env_Response_Regulators"/>
</dbReference>
<accession>A0ABX6QII1</accession>
<dbReference type="InterPro" id="IPR036388">
    <property type="entry name" value="WH-like_DNA-bd_sf"/>
</dbReference>
<keyword evidence="2" id="KW-0238">DNA-binding</keyword>
<gene>
    <name evidence="6" type="ORF">FE840_001745</name>
</gene>
<dbReference type="InterPro" id="IPR000595">
    <property type="entry name" value="cNMP-bd_dom"/>
</dbReference>
<organism evidence="6 7">
    <name type="scientific">Peteryoungia desertarenae</name>
    <dbReference type="NCBI Taxonomy" id="1813451"/>
    <lineage>
        <taxon>Bacteria</taxon>
        <taxon>Pseudomonadati</taxon>
        <taxon>Pseudomonadota</taxon>
        <taxon>Alphaproteobacteria</taxon>
        <taxon>Hyphomicrobiales</taxon>
        <taxon>Rhizobiaceae</taxon>
        <taxon>Peteryoungia</taxon>
    </lineage>
</organism>
<dbReference type="RefSeq" id="WP_138288458.1">
    <property type="nucleotide sequence ID" value="NZ_CP058350.1"/>
</dbReference>
<dbReference type="CDD" id="cd00038">
    <property type="entry name" value="CAP_ED"/>
    <property type="match status" value="1"/>
</dbReference>
<dbReference type="Proteomes" id="UP000308530">
    <property type="component" value="Chromosome"/>
</dbReference>
<evidence type="ECO:0000256" key="2">
    <source>
        <dbReference type="ARBA" id="ARBA00023125"/>
    </source>
</evidence>
<dbReference type="SMART" id="SM00419">
    <property type="entry name" value="HTH_CRP"/>
    <property type="match status" value="1"/>
</dbReference>
<dbReference type="SUPFAM" id="SSF51206">
    <property type="entry name" value="cAMP-binding domain-like"/>
    <property type="match status" value="1"/>
</dbReference>
<name>A0ABX6QII1_9HYPH</name>
<dbReference type="EMBL" id="CP058350">
    <property type="protein sequence ID" value="QLF68374.1"/>
    <property type="molecule type" value="Genomic_DNA"/>
</dbReference>
<dbReference type="Gene3D" id="2.60.120.10">
    <property type="entry name" value="Jelly Rolls"/>
    <property type="match status" value="1"/>
</dbReference>
<evidence type="ECO:0000256" key="3">
    <source>
        <dbReference type="ARBA" id="ARBA00023163"/>
    </source>
</evidence>
<dbReference type="PROSITE" id="PS50042">
    <property type="entry name" value="CNMP_BINDING_3"/>
    <property type="match status" value="1"/>
</dbReference>
<dbReference type="SMART" id="SM00100">
    <property type="entry name" value="cNMP"/>
    <property type="match status" value="1"/>
</dbReference>
<keyword evidence="7" id="KW-1185">Reference proteome</keyword>
<keyword evidence="3" id="KW-0804">Transcription</keyword>
<sequence>MASEMRAVPVRVQCSVCPLRKLRQFRPFTDEELDFVAQFKRGELLAAPGTSILTEGDRSEHLYTVLSGWAFRYKTLEDGRRQVLNFLVPGDLVGLQGALTAEMQHSVEALTPLVLCIFERRRLFGLYQHHSGLAFDLTWLAAREETILDEHLLSVGRRSALERAAYLLGFLHERARFSGQLENGNLILPVTQALVADTLGLSIVHTNKTLRKLADKGLIRWLDRGCEILDKSGLFSVAGWEPEDALLRPFI</sequence>
<evidence type="ECO:0000259" key="4">
    <source>
        <dbReference type="PROSITE" id="PS50042"/>
    </source>
</evidence>
<dbReference type="PROSITE" id="PS51063">
    <property type="entry name" value="HTH_CRP_2"/>
    <property type="match status" value="1"/>
</dbReference>
<feature type="domain" description="Cyclic nucleotide-binding" evidence="4">
    <location>
        <begin position="24"/>
        <end position="94"/>
    </location>
</feature>